<dbReference type="EMBL" id="NVUL01000051">
    <property type="protein sequence ID" value="PCI76918.1"/>
    <property type="molecule type" value="Genomic_DNA"/>
</dbReference>
<reference evidence="2" key="1">
    <citation type="submission" date="2017-08" db="EMBL/GenBank/DDBJ databases">
        <title>A dynamic microbial community with high functional redundancy inhabits the cold, oxic subseafloor aquifer.</title>
        <authorList>
            <person name="Tully B.J."/>
            <person name="Wheat C.G."/>
            <person name="Glazer B.T."/>
            <person name="Huber J.A."/>
        </authorList>
    </citation>
    <scope>NUCLEOTIDE SEQUENCE [LARGE SCALE GENOMIC DNA]</scope>
</reference>
<evidence type="ECO:0000313" key="2">
    <source>
        <dbReference type="Proteomes" id="UP000218767"/>
    </source>
</evidence>
<accession>A0A2A4X2Q1</accession>
<organism evidence="1 2">
    <name type="scientific">SAR86 cluster bacterium</name>
    <dbReference type="NCBI Taxonomy" id="2030880"/>
    <lineage>
        <taxon>Bacteria</taxon>
        <taxon>Pseudomonadati</taxon>
        <taxon>Pseudomonadota</taxon>
        <taxon>Gammaproteobacteria</taxon>
        <taxon>SAR86 cluster</taxon>
    </lineage>
</organism>
<dbReference type="Proteomes" id="UP000218767">
    <property type="component" value="Unassembled WGS sequence"/>
</dbReference>
<evidence type="ECO:0000313" key="1">
    <source>
        <dbReference type="EMBL" id="PCI76918.1"/>
    </source>
</evidence>
<name>A0A2A4X2Q1_9GAMM</name>
<protein>
    <submittedName>
        <fullName evidence="1">Uncharacterized protein</fullName>
    </submittedName>
</protein>
<gene>
    <name evidence="1" type="ORF">COB20_09550</name>
</gene>
<sequence length="150" mass="16911">MSCASAKSGSVRRPVRELVFNLDNSGKTLIINIIERSTFSREATRTALFQLFLVFSLLSCNALDTTVKDPVEWWAINSYGASVTMEFYDNNCSRPLRDLKLRANAEVKVVSCGDGQGQANIRYRREGYPSRSDPWSADALLRTNQRVLVR</sequence>
<comment type="caution">
    <text evidence="1">The sequence shown here is derived from an EMBL/GenBank/DDBJ whole genome shotgun (WGS) entry which is preliminary data.</text>
</comment>
<dbReference type="AlphaFoldDB" id="A0A2A4X2Q1"/>
<proteinExistence type="predicted"/>